<dbReference type="Proteomes" id="UP001139451">
    <property type="component" value="Unassembled WGS sequence"/>
</dbReference>
<sequence>MSHLPGQGAIAKRILTARDEREGGFRIFPAIPPRFGVIAVKYSSTMFRAGEVAVYDELWTSGKPQDEPLVEDGGVYVIQYQRPTAAMTWDMWWAGRAGYCPSLLDVQYELVVASRSSMPGREDKWQTRPLRDARPGVFICTDGPLDEIQLTNKIVGKVVGIYNPAAFEGSAK</sequence>
<accession>A0A9X2HKZ8</accession>
<name>A0A9X2HKZ8_9SPHN</name>
<evidence type="ECO:0000313" key="1">
    <source>
        <dbReference type="EMBL" id="MCP3732047.1"/>
    </source>
</evidence>
<dbReference type="EMBL" id="JAMLDX010000014">
    <property type="protein sequence ID" value="MCP3732047.1"/>
    <property type="molecule type" value="Genomic_DNA"/>
</dbReference>
<evidence type="ECO:0000313" key="2">
    <source>
        <dbReference type="Proteomes" id="UP001139451"/>
    </source>
</evidence>
<reference evidence="1" key="1">
    <citation type="submission" date="2022-05" db="EMBL/GenBank/DDBJ databases">
        <title>Sphingomonas sp. strain MG17 Genome sequencing and assembly.</title>
        <authorList>
            <person name="Kim I."/>
        </authorList>
    </citation>
    <scope>NUCLEOTIDE SEQUENCE</scope>
    <source>
        <strain evidence="1">MG17</strain>
    </source>
</reference>
<keyword evidence="2" id="KW-1185">Reference proteome</keyword>
<dbReference type="AlphaFoldDB" id="A0A9X2HKZ8"/>
<organism evidence="1 2">
    <name type="scientific">Sphingomonas tagetis</name>
    <dbReference type="NCBI Taxonomy" id="2949092"/>
    <lineage>
        <taxon>Bacteria</taxon>
        <taxon>Pseudomonadati</taxon>
        <taxon>Pseudomonadota</taxon>
        <taxon>Alphaproteobacteria</taxon>
        <taxon>Sphingomonadales</taxon>
        <taxon>Sphingomonadaceae</taxon>
        <taxon>Sphingomonas</taxon>
    </lineage>
</organism>
<proteinExistence type="predicted"/>
<protein>
    <submittedName>
        <fullName evidence="1">Uncharacterized protein</fullName>
    </submittedName>
</protein>
<gene>
    <name evidence="1" type="ORF">M9978_16605</name>
</gene>
<comment type="caution">
    <text evidence="1">The sequence shown here is derived from an EMBL/GenBank/DDBJ whole genome shotgun (WGS) entry which is preliminary data.</text>
</comment>
<dbReference type="RefSeq" id="WP_254295150.1">
    <property type="nucleotide sequence ID" value="NZ_JAMLDX010000014.1"/>
</dbReference>